<evidence type="ECO:0000313" key="1">
    <source>
        <dbReference type="EMBL" id="QUB87528.1"/>
    </source>
</evidence>
<dbReference type="RefSeq" id="WP_211811425.1">
    <property type="nucleotide sequence ID" value="NZ_CP072370.1"/>
</dbReference>
<organism evidence="1 2">
    <name type="scientific">Prevotella fusca JCM 17724</name>
    <dbReference type="NCBI Taxonomy" id="1236517"/>
    <lineage>
        <taxon>Bacteria</taxon>
        <taxon>Pseudomonadati</taxon>
        <taxon>Bacteroidota</taxon>
        <taxon>Bacteroidia</taxon>
        <taxon>Bacteroidales</taxon>
        <taxon>Prevotellaceae</taxon>
        <taxon>Prevotella</taxon>
    </lineage>
</organism>
<name>A0ABX7Y0J8_9BACT</name>
<protein>
    <submittedName>
        <fullName evidence="1">Uncharacterized protein</fullName>
    </submittedName>
</protein>
<gene>
    <name evidence="1" type="ORF">J5A51_08730</name>
</gene>
<proteinExistence type="predicted"/>
<dbReference type="Proteomes" id="UP000682005">
    <property type="component" value="Chromosome 1"/>
</dbReference>
<accession>A0ABX7Y0J8</accession>
<reference evidence="1 2" key="1">
    <citation type="submission" date="2021-03" db="EMBL/GenBank/DDBJ databases">
        <title>Human Oral Microbial Genomes.</title>
        <authorList>
            <person name="Johnston C.D."/>
            <person name="Chen T."/>
            <person name="Dewhirst F.E."/>
        </authorList>
    </citation>
    <scope>NUCLEOTIDE SEQUENCE [LARGE SCALE GENOMIC DNA]</scope>
    <source>
        <strain evidence="1 2">W1435</strain>
    </source>
</reference>
<dbReference type="EMBL" id="CP072370">
    <property type="protein sequence ID" value="QUB87528.1"/>
    <property type="molecule type" value="Genomic_DNA"/>
</dbReference>
<sequence length="50" mass="5763">MKIIRYSVHKQQMKSSEEACYLSGKRLDAPQRGMNVIKEADGRARKVVVR</sequence>
<evidence type="ECO:0000313" key="2">
    <source>
        <dbReference type="Proteomes" id="UP000682005"/>
    </source>
</evidence>
<keyword evidence="2" id="KW-1185">Reference proteome</keyword>